<dbReference type="AlphaFoldDB" id="A0AAE0NN81"/>
<comment type="caution">
    <text evidence="1">The sequence shown here is derived from an EMBL/GenBank/DDBJ whole genome shotgun (WGS) entry which is preliminary data.</text>
</comment>
<reference evidence="1" key="2">
    <citation type="submission" date="2023-06" db="EMBL/GenBank/DDBJ databases">
        <authorList>
            <consortium name="Lawrence Berkeley National Laboratory"/>
            <person name="Haridas S."/>
            <person name="Hensen N."/>
            <person name="Bonometti L."/>
            <person name="Westerberg I."/>
            <person name="Brannstrom I.O."/>
            <person name="Guillou S."/>
            <person name="Cros-Aarteil S."/>
            <person name="Calhoun S."/>
            <person name="Kuo A."/>
            <person name="Mondo S."/>
            <person name="Pangilinan J."/>
            <person name="Riley R."/>
            <person name="Labutti K."/>
            <person name="Andreopoulos B."/>
            <person name="Lipzen A."/>
            <person name="Chen C."/>
            <person name="Yanf M."/>
            <person name="Daum C."/>
            <person name="Ng V."/>
            <person name="Clum A."/>
            <person name="Steindorff A."/>
            <person name="Ohm R."/>
            <person name="Martin F."/>
            <person name="Silar P."/>
            <person name="Natvig D."/>
            <person name="Lalanne C."/>
            <person name="Gautier V."/>
            <person name="Ament-Velasquez S.L."/>
            <person name="Kruys A."/>
            <person name="Hutchinson M.I."/>
            <person name="Powell A.J."/>
            <person name="Barry K."/>
            <person name="Miller A.N."/>
            <person name="Grigoriev I.V."/>
            <person name="Debuchy R."/>
            <person name="Gladieux P."/>
            <person name="Thoren M.H."/>
            <person name="Johannesson H."/>
        </authorList>
    </citation>
    <scope>NUCLEOTIDE SEQUENCE</scope>
    <source>
        <strain evidence="1">CBS 958.72</strain>
    </source>
</reference>
<dbReference type="EMBL" id="JAULSN010000001">
    <property type="protein sequence ID" value="KAK3384646.1"/>
    <property type="molecule type" value="Genomic_DNA"/>
</dbReference>
<reference evidence="1" key="1">
    <citation type="journal article" date="2023" name="Mol. Phylogenet. Evol.">
        <title>Genome-scale phylogeny and comparative genomics of the fungal order Sordariales.</title>
        <authorList>
            <person name="Hensen N."/>
            <person name="Bonometti L."/>
            <person name="Westerberg I."/>
            <person name="Brannstrom I.O."/>
            <person name="Guillou S."/>
            <person name="Cros-Aarteil S."/>
            <person name="Calhoun S."/>
            <person name="Haridas S."/>
            <person name="Kuo A."/>
            <person name="Mondo S."/>
            <person name="Pangilinan J."/>
            <person name="Riley R."/>
            <person name="LaButti K."/>
            <person name="Andreopoulos B."/>
            <person name="Lipzen A."/>
            <person name="Chen C."/>
            <person name="Yan M."/>
            <person name="Daum C."/>
            <person name="Ng V."/>
            <person name="Clum A."/>
            <person name="Steindorff A."/>
            <person name="Ohm R.A."/>
            <person name="Martin F."/>
            <person name="Silar P."/>
            <person name="Natvig D.O."/>
            <person name="Lalanne C."/>
            <person name="Gautier V."/>
            <person name="Ament-Velasquez S.L."/>
            <person name="Kruys A."/>
            <person name="Hutchinson M.I."/>
            <person name="Powell A.J."/>
            <person name="Barry K."/>
            <person name="Miller A.N."/>
            <person name="Grigoriev I.V."/>
            <person name="Debuchy R."/>
            <person name="Gladieux P."/>
            <person name="Hiltunen Thoren M."/>
            <person name="Johannesson H."/>
        </authorList>
    </citation>
    <scope>NUCLEOTIDE SEQUENCE</scope>
    <source>
        <strain evidence="1">CBS 958.72</strain>
    </source>
</reference>
<proteinExistence type="predicted"/>
<evidence type="ECO:0000313" key="2">
    <source>
        <dbReference type="Proteomes" id="UP001287356"/>
    </source>
</evidence>
<evidence type="ECO:0000313" key="1">
    <source>
        <dbReference type="EMBL" id="KAK3384646.1"/>
    </source>
</evidence>
<dbReference type="Proteomes" id="UP001287356">
    <property type="component" value="Unassembled WGS sequence"/>
</dbReference>
<sequence length="264" mass="28869">MSVPLSVRNYQISPDLLRTLSRYSVFVRRLITRDSTTCFSVPPHRPCSAGTGPCTIKVRPGARQQVTAVGFVSRRPARFSGLSNLIPGPAPWPPRGSYSATTAPISPVAADGCDRDLVSVWTRLERVQERRVQQAWKHGGLGYWLQQVGCRPGRVTVTVNHFAGTELENYSGCSALAGPPPGRWFAISARLPVLPCHDNLGVALDIRSGKRAVVWKSVGAFHSSGFSSLEDTLLSVMRATIKARMRMTLRRVRSCHRPAVQLGG</sequence>
<keyword evidence="2" id="KW-1185">Reference proteome</keyword>
<protein>
    <submittedName>
        <fullName evidence="1">Uncharacterized protein</fullName>
    </submittedName>
</protein>
<gene>
    <name evidence="1" type="ORF">B0T24DRAFT_609198</name>
</gene>
<organism evidence="1 2">
    <name type="scientific">Lasiosphaeria ovina</name>
    <dbReference type="NCBI Taxonomy" id="92902"/>
    <lineage>
        <taxon>Eukaryota</taxon>
        <taxon>Fungi</taxon>
        <taxon>Dikarya</taxon>
        <taxon>Ascomycota</taxon>
        <taxon>Pezizomycotina</taxon>
        <taxon>Sordariomycetes</taxon>
        <taxon>Sordariomycetidae</taxon>
        <taxon>Sordariales</taxon>
        <taxon>Lasiosphaeriaceae</taxon>
        <taxon>Lasiosphaeria</taxon>
    </lineage>
</organism>
<name>A0AAE0NN81_9PEZI</name>
<accession>A0AAE0NN81</accession>